<reference evidence="5" key="1">
    <citation type="journal article" date="2019" name="Int. J. Syst. Evol. Microbiol.">
        <title>The Global Catalogue of Microorganisms (GCM) 10K type strain sequencing project: providing services to taxonomists for standard genome sequencing and annotation.</title>
        <authorList>
            <consortium name="The Broad Institute Genomics Platform"/>
            <consortium name="The Broad Institute Genome Sequencing Center for Infectious Disease"/>
            <person name="Wu L."/>
            <person name="Ma J."/>
        </authorList>
    </citation>
    <scope>NUCLEOTIDE SEQUENCE [LARGE SCALE GENOMIC DNA]</scope>
    <source>
        <strain evidence="5">JCM 12165</strain>
    </source>
</reference>
<dbReference type="SUPFAM" id="SSF56300">
    <property type="entry name" value="Metallo-dependent phosphatases"/>
    <property type="match status" value="1"/>
</dbReference>
<dbReference type="EMBL" id="JBHSGK010000003">
    <property type="protein sequence ID" value="MFC4735379.1"/>
    <property type="molecule type" value="Genomic_DNA"/>
</dbReference>
<proteinExistence type="inferred from homology"/>
<comment type="cofactor">
    <cofactor evidence="2">
        <name>a divalent metal cation</name>
        <dbReference type="ChEBI" id="CHEBI:60240"/>
    </cofactor>
</comment>
<protein>
    <recommendedName>
        <fullName evidence="2">Phosphoesterase</fullName>
        <ecNumber evidence="2">3.1.4.-</ecNumber>
    </recommendedName>
</protein>
<organism evidence="4 5">
    <name type="scientific">Bacillus daqingensis</name>
    <dbReference type="NCBI Taxonomy" id="872396"/>
    <lineage>
        <taxon>Bacteria</taxon>
        <taxon>Bacillati</taxon>
        <taxon>Bacillota</taxon>
        <taxon>Bacilli</taxon>
        <taxon>Bacillales</taxon>
        <taxon>Bacillaceae</taxon>
        <taxon>Bacillus</taxon>
    </lineage>
</organism>
<dbReference type="Pfam" id="PF12850">
    <property type="entry name" value="Metallophos_2"/>
    <property type="match status" value="1"/>
</dbReference>
<dbReference type="InterPro" id="IPR024654">
    <property type="entry name" value="Calcineurin-like_PHP_lpxH"/>
</dbReference>
<dbReference type="PANTHER" id="PTHR11124">
    <property type="entry name" value="VACUOLAR SORTING PROTEIN VPS29"/>
    <property type="match status" value="1"/>
</dbReference>
<gene>
    <name evidence="4" type="ORF">ACFO4L_02160</name>
</gene>
<dbReference type="Gene3D" id="3.60.21.10">
    <property type="match status" value="1"/>
</dbReference>
<keyword evidence="5" id="KW-1185">Reference proteome</keyword>
<evidence type="ECO:0000259" key="3">
    <source>
        <dbReference type="Pfam" id="PF12850"/>
    </source>
</evidence>
<evidence type="ECO:0000256" key="2">
    <source>
        <dbReference type="RuleBase" id="RU362039"/>
    </source>
</evidence>
<dbReference type="RefSeq" id="WP_377908003.1">
    <property type="nucleotide sequence ID" value="NZ_JBHSGK010000003.1"/>
</dbReference>
<evidence type="ECO:0000313" key="5">
    <source>
        <dbReference type="Proteomes" id="UP001595896"/>
    </source>
</evidence>
<comment type="caution">
    <text evidence="4">The sequence shown here is derived from an EMBL/GenBank/DDBJ whole genome shotgun (WGS) entry which is preliminary data.</text>
</comment>
<dbReference type="NCBIfam" id="TIGR00040">
    <property type="entry name" value="yfcE"/>
    <property type="match status" value="1"/>
</dbReference>
<keyword evidence="2" id="KW-0479">Metal-binding</keyword>
<name>A0ABV9NTT8_9BACI</name>
<dbReference type="EC" id="3.1.4.-" evidence="2"/>
<accession>A0ABV9NTT8</accession>
<comment type="similarity">
    <text evidence="1 2">Belongs to the metallophosphoesterase superfamily. YfcE family.</text>
</comment>
<evidence type="ECO:0000313" key="4">
    <source>
        <dbReference type="EMBL" id="MFC4735379.1"/>
    </source>
</evidence>
<evidence type="ECO:0000256" key="1">
    <source>
        <dbReference type="ARBA" id="ARBA00008950"/>
    </source>
</evidence>
<dbReference type="InterPro" id="IPR029052">
    <property type="entry name" value="Metallo-depent_PP-like"/>
</dbReference>
<dbReference type="Proteomes" id="UP001595896">
    <property type="component" value="Unassembled WGS sequence"/>
</dbReference>
<feature type="domain" description="Calcineurin-like phosphoesterase" evidence="3">
    <location>
        <begin position="1"/>
        <end position="142"/>
    </location>
</feature>
<sequence length="162" mass="18449">MEIIIFGDTHTDSYAHLPEQLRKLMVQADVLIHTGDWDTLSLFEAVSHLGIPLYSAAGNTDPPELHARLGSSQRFQAAGRSFGVVHGHEGHGKTTEERAKRWFNDMMPDFVCFGHSHIPYLRYHGQTLLLNPGSAMYRRKMPYRSAIQLRLKPSLEVRHVFL</sequence>
<dbReference type="InterPro" id="IPR000979">
    <property type="entry name" value="Phosphodiesterase_MJ0936/Vps29"/>
</dbReference>